<dbReference type="Pfam" id="PF15817">
    <property type="entry name" value="TMEM40"/>
    <property type="match status" value="1"/>
</dbReference>
<gene>
    <name evidence="3" type="ORF">PANDA_010198</name>
</gene>
<dbReference type="InParanoid" id="D2HGN4"/>
<keyword evidence="2" id="KW-1133">Transmembrane helix</keyword>
<feature type="region of interest" description="Disordered" evidence="1">
    <location>
        <begin position="84"/>
        <end position="109"/>
    </location>
</feature>
<organism evidence="3">
    <name type="scientific">Ailuropoda melanoleuca</name>
    <name type="common">Giant panda</name>
    <dbReference type="NCBI Taxonomy" id="9646"/>
    <lineage>
        <taxon>Eukaryota</taxon>
        <taxon>Metazoa</taxon>
        <taxon>Chordata</taxon>
        <taxon>Craniata</taxon>
        <taxon>Vertebrata</taxon>
        <taxon>Euteleostomi</taxon>
        <taxon>Mammalia</taxon>
        <taxon>Eutheria</taxon>
        <taxon>Laurasiatheria</taxon>
        <taxon>Carnivora</taxon>
        <taxon>Caniformia</taxon>
        <taxon>Ursidae</taxon>
        <taxon>Ailuropoda</taxon>
    </lineage>
</organism>
<dbReference type="AlphaFoldDB" id="D2HGN4"/>
<reference evidence="3" key="1">
    <citation type="journal article" date="2010" name="Nature">
        <title>The sequence and de novo assembly of the giant panda genome.</title>
        <authorList>
            <person name="Li R."/>
            <person name="Fan W."/>
            <person name="Tian G."/>
            <person name="Zhu H."/>
            <person name="He L."/>
            <person name="Cai J."/>
            <person name="Huang Q."/>
            <person name="Cai Q."/>
            <person name="Li B."/>
            <person name="Bai Y."/>
            <person name="Zhang Z."/>
            <person name="Zhang Y."/>
            <person name="Wang W."/>
            <person name="Li J."/>
            <person name="Wei F."/>
            <person name="Li H."/>
            <person name="Jian M."/>
            <person name="Li J."/>
            <person name="Zhang Z."/>
            <person name="Nielsen R."/>
            <person name="Li D."/>
            <person name="Gu W."/>
            <person name="Yang Z."/>
            <person name="Xuan Z."/>
            <person name="Ryder O.A."/>
            <person name="Leung F.C."/>
            <person name="Zhou Y."/>
            <person name="Cao J."/>
            <person name="Sun X."/>
            <person name="Fu Y."/>
            <person name="Fang X."/>
            <person name="Guo X."/>
            <person name="Wang B."/>
            <person name="Hou R."/>
            <person name="Shen F."/>
            <person name="Mu B."/>
            <person name="Ni P."/>
            <person name="Lin R."/>
            <person name="Qian W."/>
            <person name="Wang G."/>
            <person name="Yu C."/>
            <person name="Nie W."/>
            <person name="Wang J."/>
            <person name="Wu Z."/>
            <person name="Liang H."/>
            <person name="Min J."/>
            <person name="Wu Q."/>
            <person name="Cheng S."/>
            <person name="Ruan J."/>
            <person name="Wang M."/>
            <person name="Shi Z."/>
            <person name="Wen M."/>
            <person name="Liu B."/>
            <person name="Ren X."/>
            <person name="Zheng H."/>
            <person name="Dong D."/>
            <person name="Cook K."/>
            <person name="Shan G."/>
            <person name="Zhang H."/>
            <person name="Kosiol C."/>
            <person name="Xie X."/>
            <person name="Lu Z."/>
            <person name="Zheng H."/>
            <person name="Li Y."/>
            <person name="Steiner C.C."/>
            <person name="Lam T.T."/>
            <person name="Lin S."/>
            <person name="Zhang Q."/>
            <person name="Li G."/>
            <person name="Tian J."/>
            <person name="Gong T."/>
            <person name="Liu H."/>
            <person name="Zhang D."/>
            <person name="Fang L."/>
            <person name="Ye C."/>
            <person name="Zhang J."/>
            <person name="Hu W."/>
            <person name="Xu A."/>
            <person name="Ren Y."/>
            <person name="Zhang G."/>
            <person name="Bruford M.W."/>
            <person name="Li Q."/>
            <person name="Ma L."/>
            <person name="Guo Y."/>
            <person name="An N."/>
            <person name="Hu Y."/>
            <person name="Zheng Y."/>
            <person name="Shi Y."/>
            <person name="Li Z."/>
            <person name="Liu Q."/>
            <person name="Chen Y."/>
            <person name="Zhao J."/>
            <person name="Qu N."/>
            <person name="Zhao S."/>
            <person name="Tian F."/>
            <person name="Wang X."/>
            <person name="Wang H."/>
            <person name="Xu L."/>
            <person name="Liu X."/>
            <person name="Vinar T."/>
            <person name="Wang Y."/>
            <person name="Lam T.W."/>
            <person name="Yiu S.M."/>
            <person name="Liu S."/>
            <person name="Zhang H."/>
            <person name="Li D."/>
            <person name="Huang Y."/>
            <person name="Wang X."/>
            <person name="Yang G."/>
            <person name="Jiang Z."/>
            <person name="Wang J."/>
            <person name="Qin N."/>
            <person name="Li L."/>
            <person name="Li J."/>
            <person name="Bolund L."/>
            <person name="Kristiansen K."/>
            <person name="Wong G.K."/>
            <person name="Olson M."/>
            <person name="Zhang X."/>
            <person name="Li S."/>
            <person name="Yang H."/>
            <person name="Wang J."/>
            <person name="Wang J."/>
        </authorList>
    </citation>
    <scope>NUCLEOTIDE SEQUENCE [LARGE SCALE GENOMIC DNA]</scope>
</reference>
<proteinExistence type="predicted"/>
<name>D2HGN4_AILME</name>
<evidence type="ECO:0000313" key="3">
    <source>
        <dbReference type="EMBL" id="EFB23185.1"/>
    </source>
</evidence>
<protein>
    <submittedName>
        <fullName evidence="3">Uncharacterized protein</fullName>
    </submittedName>
</protein>
<evidence type="ECO:0000256" key="2">
    <source>
        <dbReference type="SAM" id="Phobius"/>
    </source>
</evidence>
<dbReference type="EMBL" id="GL192818">
    <property type="protein sequence ID" value="EFB23185.1"/>
    <property type="molecule type" value="Genomic_DNA"/>
</dbReference>
<dbReference type="PANTHER" id="PTHR16108">
    <property type="match status" value="1"/>
</dbReference>
<keyword evidence="2" id="KW-0472">Membrane</keyword>
<dbReference type="InterPro" id="IPR026181">
    <property type="entry name" value="TMEM40"/>
</dbReference>
<accession>D2HGN4</accession>
<feature type="transmembrane region" description="Helical" evidence="2">
    <location>
        <begin position="57"/>
        <end position="77"/>
    </location>
</feature>
<dbReference type="PANTHER" id="PTHR16108:SF2">
    <property type="entry name" value="TRANSMEMBRANE PROTEIN 40"/>
    <property type="match status" value="1"/>
</dbReference>
<sequence>METSGPSSQTPDHSQVHEEPEDLDCAEHEDPDLLKDELQLYGGTPGEVVPSGESDEFFHFVLLCFAIGTLLVCYHYYAAGSGEGSTGGDDTMLEGPTEPRGHLRKGSKAPTPLAALTRPLAKTMFSQATWEMVALRAVLWVLL</sequence>
<keyword evidence="2" id="KW-0812">Transmembrane</keyword>
<feature type="region of interest" description="Disordered" evidence="1">
    <location>
        <begin position="1"/>
        <end position="31"/>
    </location>
</feature>
<feature type="compositionally biased region" description="Polar residues" evidence="1">
    <location>
        <begin position="1"/>
        <end position="13"/>
    </location>
</feature>
<evidence type="ECO:0000256" key="1">
    <source>
        <dbReference type="SAM" id="MobiDB-lite"/>
    </source>
</evidence>